<keyword evidence="2" id="KW-1185">Reference proteome</keyword>
<dbReference type="SUPFAM" id="SSF55961">
    <property type="entry name" value="Bet v1-like"/>
    <property type="match status" value="1"/>
</dbReference>
<dbReference type="Proteomes" id="UP001595797">
    <property type="component" value="Unassembled WGS sequence"/>
</dbReference>
<dbReference type="Gene3D" id="3.30.530.20">
    <property type="match status" value="1"/>
</dbReference>
<accession>A0ABV9TFJ2</accession>
<name>A0ABV9TFJ2_9MICC</name>
<dbReference type="InterPro" id="IPR023393">
    <property type="entry name" value="START-like_dom_sf"/>
</dbReference>
<protein>
    <submittedName>
        <fullName evidence="1">DUF2505 domain-containing protein</fullName>
    </submittedName>
</protein>
<dbReference type="RefSeq" id="WP_075872347.1">
    <property type="nucleotide sequence ID" value="NZ_JARAMH010000006.1"/>
</dbReference>
<sequence length="165" mass="17463">MAVTASTTVPAPVERVVETFADEAFVRHVAEKAGATLESFQRSGETTAAFTVTTVRAMPADRLPDVAKRFVGPSVHLTQTDTYEAPAADGSRVVHSDIKVGSLPVSGSAEQTLRPQGEQTEVHVDCAVEANIPFVGKQVAAAAEPYVSKALSLQSREAEAWLASR</sequence>
<organism evidence="1 2">
    <name type="scientific">Kocuria oceani</name>
    <dbReference type="NCBI Taxonomy" id="988827"/>
    <lineage>
        <taxon>Bacteria</taxon>
        <taxon>Bacillati</taxon>
        <taxon>Actinomycetota</taxon>
        <taxon>Actinomycetes</taxon>
        <taxon>Micrococcales</taxon>
        <taxon>Micrococcaceae</taxon>
        <taxon>Kocuria</taxon>
    </lineage>
</organism>
<dbReference type="Pfam" id="PF10698">
    <property type="entry name" value="DUF2505"/>
    <property type="match status" value="1"/>
</dbReference>
<gene>
    <name evidence="1" type="ORF">ACFPCS_01830</name>
</gene>
<proteinExistence type="predicted"/>
<dbReference type="EMBL" id="JBHSIW010000003">
    <property type="protein sequence ID" value="MFC4902303.1"/>
    <property type="molecule type" value="Genomic_DNA"/>
</dbReference>
<reference evidence="2" key="1">
    <citation type="journal article" date="2019" name="Int. J. Syst. Evol. Microbiol.">
        <title>The Global Catalogue of Microorganisms (GCM) 10K type strain sequencing project: providing services to taxonomists for standard genome sequencing and annotation.</title>
        <authorList>
            <consortium name="The Broad Institute Genomics Platform"/>
            <consortium name="The Broad Institute Genome Sequencing Center for Infectious Disease"/>
            <person name="Wu L."/>
            <person name="Ma J."/>
        </authorList>
    </citation>
    <scope>NUCLEOTIDE SEQUENCE [LARGE SCALE GENOMIC DNA]</scope>
    <source>
        <strain evidence="2">CGMCC 4.6946</strain>
    </source>
</reference>
<evidence type="ECO:0000313" key="2">
    <source>
        <dbReference type="Proteomes" id="UP001595797"/>
    </source>
</evidence>
<comment type="caution">
    <text evidence="1">The sequence shown here is derived from an EMBL/GenBank/DDBJ whole genome shotgun (WGS) entry which is preliminary data.</text>
</comment>
<evidence type="ECO:0000313" key="1">
    <source>
        <dbReference type="EMBL" id="MFC4902303.1"/>
    </source>
</evidence>
<dbReference type="InterPro" id="IPR019639">
    <property type="entry name" value="DUF2505"/>
</dbReference>